<dbReference type="InterPro" id="IPR042457">
    <property type="entry name" value="TSTD1_mml"/>
</dbReference>
<gene>
    <name evidence="4" type="primary">LOC114865033</name>
</gene>
<dbReference type="KEGG" id="bspl:114865033"/>
<dbReference type="OrthoDB" id="566238at2759"/>
<dbReference type="GO" id="GO:0005737">
    <property type="term" value="C:cytoplasm"/>
    <property type="evidence" value="ECO:0007669"/>
    <property type="project" value="TreeGrafter"/>
</dbReference>
<name>A0A6P7NPU2_BETSP</name>
<dbReference type="InterPro" id="IPR001763">
    <property type="entry name" value="Rhodanese-like_dom"/>
</dbReference>
<dbReference type="Gene3D" id="3.40.250.10">
    <property type="entry name" value="Rhodanese-like domain"/>
    <property type="match status" value="1"/>
</dbReference>
<dbReference type="PANTHER" id="PTHR45544">
    <property type="entry name" value="THIOSULFATE:GLUTATHIONE SULFURTRANSFERASE"/>
    <property type="match status" value="1"/>
</dbReference>
<protein>
    <submittedName>
        <fullName evidence="4">Thiosulfate:glutathione sulfurtransferase-like</fullName>
    </submittedName>
</protein>
<dbReference type="Proteomes" id="UP000515150">
    <property type="component" value="Chromosome 10"/>
</dbReference>
<dbReference type="SUPFAM" id="SSF52821">
    <property type="entry name" value="Rhodanese/Cell cycle control phosphatase"/>
    <property type="match status" value="1"/>
</dbReference>
<reference evidence="4" key="1">
    <citation type="submission" date="2025-08" db="UniProtKB">
        <authorList>
            <consortium name="RefSeq"/>
        </authorList>
    </citation>
    <scope>IDENTIFICATION</scope>
</reference>
<feature type="domain" description="Rhodanese" evidence="2">
    <location>
        <begin position="20"/>
        <end position="118"/>
    </location>
</feature>
<evidence type="ECO:0000259" key="2">
    <source>
        <dbReference type="PROSITE" id="PS50206"/>
    </source>
</evidence>
<sequence length="119" mass="13113">MASTVPLDISYADLKALLEKNQGVFLVDVRSKEEVDRGRIPGSINIPLDTVEAALKMDPADFTHKYGISKPPLDAPHLVFHCQMGRRGAVARDKARQLGYVSAQNYPGAYSEWAAKTKK</sequence>
<keyword evidence="3" id="KW-1185">Reference proteome</keyword>
<accession>A0A6P7NPU2</accession>
<evidence type="ECO:0000313" key="4">
    <source>
        <dbReference type="RefSeq" id="XP_029021882.1"/>
    </source>
</evidence>
<organism evidence="3 4">
    <name type="scientific">Betta splendens</name>
    <name type="common">Siamese fighting fish</name>
    <dbReference type="NCBI Taxonomy" id="158456"/>
    <lineage>
        <taxon>Eukaryota</taxon>
        <taxon>Metazoa</taxon>
        <taxon>Chordata</taxon>
        <taxon>Craniata</taxon>
        <taxon>Vertebrata</taxon>
        <taxon>Euteleostomi</taxon>
        <taxon>Actinopterygii</taxon>
        <taxon>Neopterygii</taxon>
        <taxon>Teleostei</taxon>
        <taxon>Neoteleostei</taxon>
        <taxon>Acanthomorphata</taxon>
        <taxon>Anabantaria</taxon>
        <taxon>Anabantiformes</taxon>
        <taxon>Anabantoidei</taxon>
        <taxon>Osphronemidae</taxon>
        <taxon>Betta</taxon>
    </lineage>
</organism>
<dbReference type="GO" id="GO:0070221">
    <property type="term" value="P:sulfide oxidation, using sulfide:quinone oxidoreductase"/>
    <property type="evidence" value="ECO:0007669"/>
    <property type="project" value="InterPro"/>
</dbReference>
<feature type="active site" description="Cysteine persulfide intermediate" evidence="1">
    <location>
        <position position="82"/>
    </location>
</feature>
<dbReference type="SMART" id="SM00450">
    <property type="entry name" value="RHOD"/>
    <property type="match status" value="1"/>
</dbReference>
<dbReference type="GO" id="GO:0050337">
    <property type="term" value="F:thiosulfate-thiol sulfurtransferase activity"/>
    <property type="evidence" value="ECO:0007669"/>
    <property type="project" value="InterPro"/>
</dbReference>
<dbReference type="PROSITE" id="PS50206">
    <property type="entry name" value="RHODANESE_3"/>
    <property type="match status" value="1"/>
</dbReference>
<evidence type="ECO:0000256" key="1">
    <source>
        <dbReference type="PIRSR" id="PIRSR642457-1"/>
    </source>
</evidence>
<dbReference type="GeneID" id="114865033"/>
<dbReference type="RefSeq" id="XP_029021882.1">
    <property type="nucleotide sequence ID" value="XM_029166049.3"/>
</dbReference>
<dbReference type="AlphaFoldDB" id="A0A6P7NPU2"/>
<dbReference type="InterPro" id="IPR036873">
    <property type="entry name" value="Rhodanese-like_dom_sf"/>
</dbReference>
<evidence type="ECO:0000313" key="3">
    <source>
        <dbReference type="Proteomes" id="UP000515150"/>
    </source>
</evidence>
<dbReference type="PANTHER" id="PTHR45544:SF1">
    <property type="entry name" value="THIOSULFATE:GLUTATHIONE SULFURTRANSFERASE"/>
    <property type="match status" value="1"/>
</dbReference>
<dbReference type="Pfam" id="PF00581">
    <property type="entry name" value="Rhodanese"/>
    <property type="match status" value="1"/>
</dbReference>
<proteinExistence type="predicted"/>
<dbReference type="InParanoid" id="A0A6P7NPU2"/>